<dbReference type="RefSeq" id="WP_096495519.1">
    <property type="nucleotide sequence ID" value="NZ_CP023445.1"/>
</dbReference>
<organism evidence="1 2">
    <name type="scientific">Actinosynnema pretiosum</name>
    <dbReference type="NCBI Taxonomy" id="42197"/>
    <lineage>
        <taxon>Bacteria</taxon>
        <taxon>Bacillati</taxon>
        <taxon>Actinomycetota</taxon>
        <taxon>Actinomycetes</taxon>
        <taxon>Pseudonocardiales</taxon>
        <taxon>Pseudonocardiaceae</taxon>
        <taxon>Actinosynnema</taxon>
    </lineage>
</organism>
<evidence type="ECO:0000313" key="2">
    <source>
        <dbReference type="Proteomes" id="UP000218505"/>
    </source>
</evidence>
<proteinExistence type="predicted"/>
<dbReference type="PANTHER" id="PTHR35802:SF1">
    <property type="entry name" value="PROTEASE SYNTHASE AND SPORULATION PROTEIN PAI 2"/>
    <property type="match status" value="1"/>
</dbReference>
<keyword evidence="2" id="KW-1185">Reference proteome</keyword>
<dbReference type="EMBL" id="CP023445">
    <property type="protein sequence ID" value="ATE55688.1"/>
    <property type="molecule type" value="Genomic_DNA"/>
</dbReference>
<name>A0A290Z9K5_9PSEU</name>
<gene>
    <name evidence="1" type="ORF">CNX65_22350</name>
</gene>
<dbReference type="AlphaFoldDB" id="A0A290Z9K5"/>
<accession>A0A290Z9K5</accession>
<evidence type="ECO:0000313" key="1">
    <source>
        <dbReference type="EMBL" id="ATE55688.1"/>
    </source>
</evidence>
<dbReference type="PANTHER" id="PTHR35802">
    <property type="entry name" value="PROTEASE SYNTHASE AND SPORULATION PROTEIN PAI 2"/>
    <property type="match status" value="1"/>
</dbReference>
<protein>
    <recommendedName>
        <fullName evidence="3">Transcriptional regulator</fullName>
    </recommendedName>
</protein>
<dbReference type="InterPro" id="IPR007396">
    <property type="entry name" value="TR_PAI2-type"/>
</dbReference>
<dbReference type="Pfam" id="PF04299">
    <property type="entry name" value="FMN_bind_2"/>
    <property type="match status" value="1"/>
</dbReference>
<reference evidence="1" key="1">
    <citation type="submission" date="2017-09" db="EMBL/GenBank/DDBJ databases">
        <title>Complete Genome Sequence of ansamitocin-producing Bacterium Actinosynnema pretiosum X47.</title>
        <authorList>
            <person name="Cao G."/>
            <person name="Zong G."/>
            <person name="Zhong C."/>
            <person name="Fu J."/>
        </authorList>
    </citation>
    <scope>NUCLEOTIDE SEQUENCE [LARGE SCALE GENOMIC DNA]</scope>
    <source>
        <strain evidence="1">X47</strain>
    </source>
</reference>
<dbReference type="Gene3D" id="2.30.110.10">
    <property type="entry name" value="Electron Transport, Fmn-binding Protein, Chain A"/>
    <property type="match status" value="1"/>
</dbReference>
<sequence length="218" mass="23354">MHVPPMYRADDEDRARQVVHDYPLATLVSNGPRVPHATHLPVVAAPGAPQSGDLAGSTLWGHLNRANAHWRALAGGVHAVLVFTGPHAYITPAIYRTTPAVPTWDFVSVHLHGRVEPIDGEAGTLEVVKRTAELFESAFGAGWAAEPSHGHFARIVGGVGAFRFHVESVDSMFKLSQEKDRDVRVRIIASLREGSGPAAELGRIMHEHGLGGRGAEGA</sequence>
<dbReference type="InterPro" id="IPR012349">
    <property type="entry name" value="Split_barrel_FMN-bd"/>
</dbReference>
<evidence type="ECO:0008006" key="3">
    <source>
        <dbReference type="Google" id="ProtNLM"/>
    </source>
</evidence>
<dbReference type="SUPFAM" id="SSF50475">
    <property type="entry name" value="FMN-binding split barrel"/>
    <property type="match status" value="1"/>
</dbReference>
<dbReference type="KEGG" id="apre:CNX65_22350"/>
<dbReference type="Proteomes" id="UP000218505">
    <property type="component" value="Chromosome"/>
</dbReference>
<dbReference type="PIRSF" id="PIRSF010372">
    <property type="entry name" value="PaiB"/>
    <property type="match status" value="1"/>
</dbReference>